<proteinExistence type="predicted"/>
<evidence type="ECO:0000259" key="3">
    <source>
        <dbReference type="Pfam" id="PF13501"/>
    </source>
</evidence>
<sequence>MRTRYLLMGMLLTAVHLPSMAQAAEDEDDPARQHRWADLKQAVFAQRPVAVEPAAEHLIALEAPVRALDAALVPVTVTVSDPSAKGIYLLIDDNPSPLAAHVVFGPAIDPRSMSFRVRVNTYTFIHAVLERADGSLIETARFVKASGGCSAPAGSDAEEALQNIGKMKLKLAGKDSPLASPLAATLMIRHPNFNGMQMDPLTQAYTPAHYVQKIKTTYDGKLVFSLDTDISMASDPVLGFSLRTESGNDHTLTVSVRDNQDEHWEKTFPVIAPGPAPDAKLQAKPGG</sequence>
<reference evidence="5" key="1">
    <citation type="submission" date="2012-06" db="EMBL/GenBank/DDBJ databases">
        <title>Genome analysis of multiple Granulibacter bethesdensis isolates demonstrates substantial genome diversity.</title>
        <authorList>
            <person name="Greenberg D.E."/>
            <person name="Porcella S.F."/>
            <person name="Zarember K."/>
            <person name="Zelazny A.M."/>
            <person name="Bruno D."/>
            <person name="Martens C."/>
            <person name="Barbian K.D."/>
            <person name="Jaske E."/>
            <person name="Holland S.M."/>
        </authorList>
    </citation>
    <scope>NUCLEOTIDE SEQUENCE [LARGE SCALE GENOMIC DNA]</scope>
    <source>
        <strain evidence="5">CGDNIH3</strain>
    </source>
</reference>
<feature type="chain" id="PRO_5042947627" evidence="1">
    <location>
        <begin position="24"/>
        <end position="287"/>
    </location>
</feature>
<dbReference type="InterPro" id="IPR030831">
    <property type="entry name" value="Fuse-rel_SoxYZ"/>
</dbReference>
<dbReference type="EMBL" id="CP003181">
    <property type="protein sequence ID" value="AHJ64223.1"/>
    <property type="molecule type" value="Genomic_DNA"/>
</dbReference>
<dbReference type="Gene3D" id="2.60.40.10">
    <property type="entry name" value="Immunoglobulins"/>
    <property type="match status" value="1"/>
</dbReference>
<accession>A0AAN0VGR8</accession>
<dbReference type="InterPro" id="IPR032711">
    <property type="entry name" value="SoxY"/>
</dbReference>
<dbReference type="SUPFAM" id="SSF81296">
    <property type="entry name" value="E set domains"/>
    <property type="match status" value="1"/>
</dbReference>
<feature type="domain" description="Ig-like SoxY" evidence="3">
    <location>
        <begin position="54"/>
        <end position="149"/>
    </location>
</feature>
<dbReference type="Proteomes" id="UP000019438">
    <property type="component" value="Chromosome"/>
</dbReference>
<organism evidence="4 5">
    <name type="scientific">Granulibacter bethesdensis</name>
    <dbReference type="NCBI Taxonomy" id="364410"/>
    <lineage>
        <taxon>Bacteria</taxon>
        <taxon>Pseudomonadati</taxon>
        <taxon>Pseudomonadota</taxon>
        <taxon>Alphaproteobacteria</taxon>
        <taxon>Acetobacterales</taxon>
        <taxon>Acetobacteraceae</taxon>
        <taxon>Granulibacter</taxon>
    </lineage>
</organism>
<protein>
    <submittedName>
        <fullName evidence="4">Secreted protein</fullName>
    </submittedName>
</protein>
<feature type="signal peptide" evidence="1">
    <location>
        <begin position="1"/>
        <end position="23"/>
    </location>
</feature>
<dbReference type="Pfam" id="PF13501">
    <property type="entry name" value="SoxY"/>
    <property type="match status" value="1"/>
</dbReference>
<evidence type="ECO:0000256" key="1">
    <source>
        <dbReference type="SAM" id="SignalP"/>
    </source>
</evidence>
<evidence type="ECO:0000313" key="5">
    <source>
        <dbReference type="Proteomes" id="UP000019438"/>
    </source>
</evidence>
<evidence type="ECO:0000259" key="2">
    <source>
        <dbReference type="Pfam" id="PF08770"/>
    </source>
</evidence>
<dbReference type="InterPro" id="IPR038162">
    <property type="entry name" value="SoxY_sf"/>
</dbReference>
<dbReference type="Gene3D" id="2.60.40.2470">
    <property type="entry name" value="SoxY domain"/>
    <property type="match status" value="1"/>
</dbReference>
<evidence type="ECO:0000313" key="4">
    <source>
        <dbReference type="EMBL" id="AHJ64223.1"/>
    </source>
</evidence>
<dbReference type="KEGG" id="gbc:GbCGDNIH3_2319"/>
<dbReference type="NCBIfam" id="TIGR04557">
    <property type="entry name" value="fuse_rel_SoxYZ"/>
    <property type="match status" value="1"/>
</dbReference>
<dbReference type="RefSeq" id="WP_025287603.1">
    <property type="nucleotide sequence ID" value="NZ_CP003181.2"/>
</dbReference>
<dbReference type="AlphaFoldDB" id="A0AAN0VGR8"/>
<dbReference type="Pfam" id="PF08770">
    <property type="entry name" value="SoxZ"/>
    <property type="match status" value="1"/>
</dbReference>
<gene>
    <name evidence="4" type="ORF">GbCGDNIH3_2319</name>
</gene>
<feature type="domain" description="Sulphur oxidation protein SoxZ" evidence="2">
    <location>
        <begin position="181"/>
        <end position="268"/>
    </location>
</feature>
<dbReference type="InterPro" id="IPR013783">
    <property type="entry name" value="Ig-like_fold"/>
</dbReference>
<dbReference type="InterPro" id="IPR014880">
    <property type="entry name" value="SoxZ_dom"/>
</dbReference>
<dbReference type="InterPro" id="IPR014756">
    <property type="entry name" value="Ig_E-set"/>
</dbReference>
<name>A0AAN0VGR8_9PROT</name>
<keyword evidence="1" id="KW-0732">Signal</keyword>